<gene>
    <name evidence="12" type="ORF">TPSB3V08_LOCUS2155</name>
</gene>
<dbReference type="UniPathway" id="UPA00143"/>
<dbReference type="CDD" id="cd12907">
    <property type="entry name" value="SPRY_Fbox"/>
    <property type="match status" value="1"/>
</dbReference>
<dbReference type="InterPro" id="IPR043136">
    <property type="entry name" value="B30.2/SPRY_sf"/>
</dbReference>
<comment type="subcellular location">
    <subcellularLocation>
        <location evidence="7">Synapse</location>
    </subcellularLocation>
</comment>
<dbReference type="GO" id="GO:0043161">
    <property type="term" value="P:proteasome-mediated ubiquitin-dependent protein catabolic process"/>
    <property type="evidence" value="ECO:0007669"/>
    <property type="project" value="TreeGrafter"/>
</dbReference>
<dbReference type="PANTHER" id="PTHR12245:SF7">
    <property type="entry name" value="F-BOX_SPRY DOMAIN-CONTAINING PROTEIN 1"/>
    <property type="match status" value="1"/>
</dbReference>
<evidence type="ECO:0000256" key="4">
    <source>
        <dbReference type="ARBA" id="ARBA00022786"/>
    </source>
</evidence>
<dbReference type="FunFam" id="2.60.120.920:FF:000017">
    <property type="entry name" value="F-box/SPRY domain-containing protein 1"/>
    <property type="match status" value="1"/>
</dbReference>
<dbReference type="FunFam" id="1.20.1280.50:FF:000055">
    <property type="entry name" value="F-box/SPRY domain-containing protein 1"/>
    <property type="match status" value="1"/>
</dbReference>
<dbReference type="InterPro" id="IPR013320">
    <property type="entry name" value="ConA-like_dom_sf"/>
</dbReference>
<sequence length="400" mass="45644">MQRASQTEYDDRNPPERNKILALVHKLETNGTLESETSKQCQWLLWNFRRNCCGHPAMHYISHNMLFGPVEVKMVMRENIELLLLLLWREKSQANSNNGLQFGETIWPWFIEIHNIQRTSGPSSNKKTDCKGTGKMVEELAATLPDNVLEVIFSYLDLHDLRNCSLVCTNWYRFLNDENNDVWRLHCIRKLAEEALKSDLLSSVPTYKAKLRAFYHAWNPNDCSRNVYIKPNGFTLHRNPVAQSTDAARGKIGFRHGRHAWEVIWEGALGTVAVIGIATKEAPLQCHGYVALLGSDDQSWGWNLVDNHLLHNGDSQGNYPLLNNAPKYQVGERIRVILDCDDNTLSFEKNYEFLGVAFRDVGVAEERRQGLPDKRLYPSVSAVYGNTEVSMVYLGPPLDG</sequence>
<evidence type="ECO:0000256" key="9">
    <source>
        <dbReference type="ARBA" id="ARBA00062252"/>
    </source>
</evidence>
<evidence type="ECO:0000256" key="6">
    <source>
        <dbReference type="ARBA" id="ARBA00023018"/>
    </source>
</evidence>
<dbReference type="GO" id="GO:0060386">
    <property type="term" value="P:synapse assembly involved in innervation"/>
    <property type="evidence" value="ECO:0007669"/>
    <property type="project" value="TreeGrafter"/>
</dbReference>
<dbReference type="Pfam" id="PF00622">
    <property type="entry name" value="SPRY"/>
    <property type="match status" value="1"/>
</dbReference>
<dbReference type="AlphaFoldDB" id="A0A7R9GX38"/>
<dbReference type="InterPro" id="IPR001870">
    <property type="entry name" value="B30.2/SPRY"/>
</dbReference>
<accession>A0A7R9GX38</accession>
<evidence type="ECO:0000256" key="1">
    <source>
        <dbReference type="ARBA" id="ARBA00004906"/>
    </source>
</evidence>
<keyword evidence="6" id="KW-0770">Synapse</keyword>
<evidence type="ECO:0000259" key="11">
    <source>
        <dbReference type="PROSITE" id="PS50188"/>
    </source>
</evidence>
<dbReference type="PROSITE" id="PS50188">
    <property type="entry name" value="B302_SPRY"/>
    <property type="match status" value="1"/>
</dbReference>
<evidence type="ECO:0000256" key="2">
    <source>
        <dbReference type="ARBA" id="ARBA00007328"/>
    </source>
</evidence>
<dbReference type="SUPFAM" id="SSF81383">
    <property type="entry name" value="F-box domain"/>
    <property type="match status" value="1"/>
</dbReference>
<dbReference type="SMART" id="SM00256">
    <property type="entry name" value="FBOX"/>
    <property type="match status" value="1"/>
</dbReference>
<evidence type="ECO:0000259" key="10">
    <source>
        <dbReference type="PROSITE" id="PS50181"/>
    </source>
</evidence>
<dbReference type="PANTHER" id="PTHR12245">
    <property type="entry name" value="SPRY DOMAIN CONTAINING SOCS BOX PROTEIN"/>
    <property type="match status" value="1"/>
</dbReference>
<dbReference type="InterPro" id="IPR050672">
    <property type="entry name" value="FBXO45-Fsn/SPSB_families"/>
</dbReference>
<comment type="pathway">
    <text evidence="1">Protein modification; protein ubiquitination.</text>
</comment>
<protein>
    <recommendedName>
        <fullName evidence="3">F-box/SPRY domain-containing protein 1</fullName>
    </recommendedName>
</protein>
<dbReference type="InterPro" id="IPR035784">
    <property type="entry name" value="SPRY_FBXO45"/>
</dbReference>
<dbReference type="Pfam" id="PF12937">
    <property type="entry name" value="F-box-like"/>
    <property type="match status" value="1"/>
</dbReference>
<evidence type="ECO:0000256" key="7">
    <source>
        <dbReference type="ARBA" id="ARBA00034103"/>
    </source>
</evidence>
<dbReference type="GO" id="GO:0045202">
    <property type="term" value="C:synapse"/>
    <property type="evidence" value="ECO:0007669"/>
    <property type="project" value="UniProtKB-SubCell"/>
</dbReference>
<dbReference type="SUPFAM" id="SSF49899">
    <property type="entry name" value="Concanavalin A-like lectins/glucanases"/>
    <property type="match status" value="1"/>
</dbReference>
<dbReference type="Gene3D" id="2.60.120.920">
    <property type="match status" value="1"/>
</dbReference>
<dbReference type="GO" id="GO:0019005">
    <property type="term" value="C:SCF ubiquitin ligase complex"/>
    <property type="evidence" value="ECO:0007669"/>
    <property type="project" value="TreeGrafter"/>
</dbReference>
<comment type="subunit">
    <text evidence="9">Component of an E3 ubiquitin ligase complex composed of hiw and Fsn.</text>
</comment>
<dbReference type="EMBL" id="OD000832">
    <property type="protein sequence ID" value="CAD7399472.1"/>
    <property type="molecule type" value="Genomic_DNA"/>
</dbReference>
<dbReference type="GO" id="GO:0051961">
    <property type="term" value="P:negative regulation of nervous system development"/>
    <property type="evidence" value="ECO:0007669"/>
    <property type="project" value="UniProtKB-ARBA"/>
</dbReference>
<evidence type="ECO:0000256" key="3">
    <source>
        <dbReference type="ARBA" id="ARBA00016614"/>
    </source>
</evidence>
<dbReference type="InterPro" id="IPR003877">
    <property type="entry name" value="SPRY_dom"/>
</dbReference>
<comment type="function">
    <text evidence="8">Required in the presynaptic motoneuron to down-regulate the levels of wnd and restrain synaptic terminal growth at the neuromuscular junction (NMJ).</text>
</comment>
<dbReference type="Gene3D" id="1.20.1280.50">
    <property type="match status" value="1"/>
</dbReference>
<keyword evidence="5" id="KW-0524">Neurogenesis</keyword>
<name>A0A7R9GX38_TIMPO</name>
<organism evidence="12">
    <name type="scientific">Timema poppense</name>
    <name type="common">Walking stick</name>
    <dbReference type="NCBI Taxonomy" id="170557"/>
    <lineage>
        <taxon>Eukaryota</taxon>
        <taxon>Metazoa</taxon>
        <taxon>Ecdysozoa</taxon>
        <taxon>Arthropoda</taxon>
        <taxon>Hexapoda</taxon>
        <taxon>Insecta</taxon>
        <taxon>Pterygota</taxon>
        <taxon>Neoptera</taxon>
        <taxon>Polyneoptera</taxon>
        <taxon>Phasmatodea</taxon>
        <taxon>Timematodea</taxon>
        <taxon>Timematoidea</taxon>
        <taxon>Timematidae</taxon>
        <taxon>Timema</taxon>
    </lineage>
</organism>
<evidence type="ECO:0000256" key="5">
    <source>
        <dbReference type="ARBA" id="ARBA00022902"/>
    </source>
</evidence>
<dbReference type="InterPro" id="IPR036047">
    <property type="entry name" value="F-box-like_dom_sf"/>
</dbReference>
<dbReference type="SMART" id="SM00449">
    <property type="entry name" value="SPRY"/>
    <property type="match status" value="1"/>
</dbReference>
<proteinExistence type="inferred from homology"/>
<dbReference type="PROSITE" id="PS50181">
    <property type="entry name" value="FBOX"/>
    <property type="match status" value="1"/>
</dbReference>
<keyword evidence="4" id="KW-0833">Ubl conjugation pathway</keyword>
<reference evidence="12" key="1">
    <citation type="submission" date="2020-11" db="EMBL/GenBank/DDBJ databases">
        <authorList>
            <person name="Tran Van P."/>
        </authorList>
    </citation>
    <scope>NUCLEOTIDE SEQUENCE</scope>
</reference>
<dbReference type="InterPro" id="IPR001810">
    <property type="entry name" value="F-box_dom"/>
</dbReference>
<evidence type="ECO:0000256" key="8">
    <source>
        <dbReference type="ARBA" id="ARBA00058846"/>
    </source>
</evidence>
<feature type="domain" description="B30.2/SPRY" evidence="11">
    <location>
        <begin position="196"/>
        <end position="398"/>
    </location>
</feature>
<dbReference type="GO" id="GO:0016567">
    <property type="term" value="P:protein ubiquitination"/>
    <property type="evidence" value="ECO:0007669"/>
    <property type="project" value="UniProtKB-UniPathway"/>
</dbReference>
<evidence type="ECO:0000313" key="12">
    <source>
        <dbReference type="EMBL" id="CAD7399472.1"/>
    </source>
</evidence>
<feature type="domain" description="F-box" evidence="10">
    <location>
        <begin position="138"/>
        <end position="186"/>
    </location>
</feature>
<dbReference type="CDD" id="cd22111">
    <property type="entry name" value="F-box_FBXO45"/>
    <property type="match status" value="1"/>
</dbReference>
<comment type="similarity">
    <text evidence="2">Belongs to the FBXO45/Fsn family.</text>
</comment>